<comment type="caution">
    <text evidence="1">The sequence shown here is derived from an EMBL/GenBank/DDBJ whole genome shotgun (WGS) entry which is preliminary data.</text>
</comment>
<dbReference type="OrthoDB" id="339499at2"/>
<accession>A0A399SWV4</accession>
<organism evidence="1 2">
    <name type="scientific">Maribellus luteus</name>
    <dbReference type="NCBI Taxonomy" id="2305463"/>
    <lineage>
        <taxon>Bacteria</taxon>
        <taxon>Pseudomonadati</taxon>
        <taxon>Bacteroidota</taxon>
        <taxon>Bacteroidia</taxon>
        <taxon>Marinilabiliales</taxon>
        <taxon>Prolixibacteraceae</taxon>
        <taxon>Maribellus</taxon>
    </lineage>
</organism>
<keyword evidence="2" id="KW-1185">Reference proteome</keyword>
<protein>
    <submittedName>
        <fullName evidence="1">Uncharacterized protein</fullName>
    </submittedName>
</protein>
<dbReference type="EMBL" id="QWGR01000014">
    <property type="protein sequence ID" value="RIJ46507.1"/>
    <property type="molecule type" value="Genomic_DNA"/>
</dbReference>
<dbReference type="InterPro" id="IPR017853">
    <property type="entry name" value="GH"/>
</dbReference>
<proteinExistence type="predicted"/>
<name>A0A399SWV4_9BACT</name>
<dbReference type="Proteomes" id="UP000265926">
    <property type="component" value="Unassembled WGS sequence"/>
</dbReference>
<dbReference type="SUPFAM" id="SSF51445">
    <property type="entry name" value="(Trans)glycosidases"/>
    <property type="match status" value="1"/>
</dbReference>
<sequence>MVHHNPGEPLFETQYTEPAFLKSKGYTGQVLVRQIQCGVTYDRWENNVVPERTEEKLWIERHAATQRILMNNAVKAEMPIYPFIDVLVVPQSLLAKYGDQMKKDGRLSILREKTQEVLKAQIEEIFWRFPSFDGLTVRHGETYVHDTPFHKGTSPAITPEEHAVMINILREEVCVKRNKKLFYRTWDFGYFHTDPEYYLNATGAVEPHDNLFFCIKNINADFQRGYPFNVTIGIGEHQQIIELSTNYAGLHGRSSHPYYIGRGVIEGWSELQDDDRKGIADLYHETQVRGVNIWTWGDGWKGPYFDSELWINLNEYILRNYALNPENDELLLFNQYAKSELGIKGGDIARFRELCLLSEDAAYYGQSSRYFKVNSWWCRDQFLTGINLKEVVKKDIKEKVLAEKAEAVAAWHRIEELAYEIQMPDKDNESFLRVSSTYGRIKYEIISMIWQMQVLLAEQELGKIVDMEVAAKLYNDFDEKWQEWEELKKKNANCPTLYEINNSIYCGYPPFTHSLQKLESIIKSNN</sequence>
<gene>
    <name evidence="1" type="ORF">D1614_18805</name>
</gene>
<dbReference type="AlphaFoldDB" id="A0A399SWV4"/>
<reference evidence="1 2" key="1">
    <citation type="submission" date="2018-08" db="EMBL/GenBank/DDBJ databases">
        <title>Pallidiluteibacterium maritimus gen. nov., sp. nov., isolated from coastal sediment.</title>
        <authorList>
            <person name="Zhou L.Y."/>
        </authorList>
    </citation>
    <scope>NUCLEOTIDE SEQUENCE [LARGE SCALE GENOMIC DNA]</scope>
    <source>
        <strain evidence="1 2">XSD2</strain>
    </source>
</reference>
<evidence type="ECO:0000313" key="1">
    <source>
        <dbReference type="EMBL" id="RIJ46507.1"/>
    </source>
</evidence>
<evidence type="ECO:0000313" key="2">
    <source>
        <dbReference type="Proteomes" id="UP000265926"/>
    </source>
</evidence>